<proteinExistence type="inferred from homology"/>
<evidence type="ECO:0000256" key="5">
    <source>
        <dbReference type="ARBA" id="ARBA00022741"/>
    </source>
</evidence>
<dbReference type="PROSITE" id="PS00211">
    <property type="entry name" value="ABC_TRANSPORTER_1"/>
    <property type="match status" value="1"/>
</dbReference>
<dbReference type="SUPFAM" id="SSF90123">
    <property type="entry name" value="ABC transporter transmembrane region"/>
    <property type="match status" value="1"/>
</dbReference>
<feature type="transmembrane region" description="Helical" evidence="9">
    <location>
        <begin position="6"/>
        <end position="26"/>
    </location>
</feature>
<evidence type="ECO:0000259" key="11">
    <source>
        <dbReference type="PROSITE" id="PS50929"/>
    </source>
</evidence>
<dbReference type="GO" id="GO:0140359">
    <property type="term" value="F:ABC-type transporter activity"/>
    <property type="evidence" value="ECO:0007669"/>
    <property type="project" value="InterPro"/>
</dbReference>
<dbReference type="STRING" id="1215343.B488_11150"/>
<evidence type="ECO:0000256" key="7">
    <source>
        <dbReference type="ARBA" id="ARBA00022989"/>
    </source>
</evidence>
<dbReference type="InterPro" id="IPR039421">
    <property type="entry name" value="Type_1_exporter"/>
</dbReference>
<keyword evidence="5" id="KW-0547">Nucleotide-binding</keyword>
<feature type="domain" description="ABC transmembrane type-1" evidence="11">
    <location>
        <begin position="1"/>
        <end position="256"/>
    </location>
</feature>
<dbReference type="SMART" id="SM00382">
    <property type="entry name" value="AAA"/>
    <property type="match status" value="1"/>
</dbReference>
<dbReference type="CDD" id="cd03253">
    <property type="entry name" value="ABCC_ATM1_transporter"/>
    <property type="match status" value="1"/>
</dbReference>
<comment type="similarity">
    <text evidence="2">Belongs to the ABC transporter superfamily.</text>
</comment>
<dbReference type="InterPro" id="IPR003439">
    <property type="entry name" value="ABC_transporter-like_ATP-bd"/>
</dbReference>
<organism evidence="12 13">
    <name type="scientific">Liberibacter crescens (strain BT-1)</name>
    <dbReference type="NCBI Taxonomy" id="1215343"/>
    <lineage>
        <taxon>Bacteria</taxon>
        <taxon>Pseudomonadati</taxon>
        <taxon>Pseudomonadota</taxon>
        <taxon>Alphaproteobacteria</taxon>
        <taxon>Hyphomicrobiales</taxon>
        <taxon>Rhizobiaceae</taxon>
        <taxon>Liberibacter</taxon>
    </lineage>
</organism>
<evidence type="ECO:0000256" key="6">
    <source>
        <dbReference type="ARBA" id="ARBA00022840"/>
    </source>
</evidence>
<accession>L0EVX6</accession>
<dbReference type="EMBL" id="CP003789">
    <property type="protein sequence ID" value="AGA65107.1"/>
    <property type="molecule type" value="Genomic_DNA"/>
</dbReference>
<dbReference type="CDD" id="cd18582">
    <property type="entry name" value="ABC_6TM_ATM1_ABCB7"/>
    <property type="match status" value="1"/>
</dbReference>
<dbReference type="GO" id="GO:0016887">
    <property type="term" value="F:ATP hydrolysis activity"/>
    <property type="evidence" value="ECO:0007669"/>
    <property type="project" value="InterPro"/>
</dbReference>
<dbReference type="SUPFAM" id="SSF52540">
    <property type="entry name" value="P-loop containing nucleoside triphosphate hydrolases"/>
    <property type="match status" value="1"/>
</dbReference>
<keyword evidence="8 9" id="KW-0472">Membrane</keyword>
<evidence type="ECO:0000256" key="8">
    <source>
        <dbReference type="ARBA" id="ARBA00023136"/>
    </source>
</evidence>
<reference evidence="12 13" key="1">
    <citation type="journal article" date="2012" name="Stand. Genomic Sci.">
        <title>Complete genome sequence of Liberibacter crescens BT-1.</title>
        <authorList>
            <person name="Leonard M.T."/>
            <person name="Fagen J.R."/>
            <person name="Davis-Richardson A.G."/>
            <person name="Davis M.J."/>
            <person name="Triplett E.W."/>
        </authorList>
    </citation>
    <scope>NUCLEOTIDE SEQUENCE [LARGE SCALE GENOMIC DNA]</scope>
    <source>
        <strain evidence="12 13">BT-1</strain>
    </source>
</reference>
<evidence type="ECO:0000313" key="13">
    <source>
        <dbReference type="Proteomes" id="UP000010799"/>
    </source>
</evidence>
<evidence type="ECO:0000259" key="10">
    <source>
        <dbReference type="PROSITE" id="PS50893"/>
    </source>
</evidence>
<keyword evidence="4 9" id="KW-0812">Transmembrane</keyword>
<dbReference type="AlphaFoldDB" id="L0EVX6"/>
<dbReference type="InterPro" id="IPR017871">
    <property type="entry name" value="ABC_transporter-like_CS"/>
</dbReference>
<keyword evidence="7 9" id="KW-1133">Transmembrane helix</keyword>
<feature type="transmembrane region" description="Helical" evidence="9">
    <location>
        <begin position="87"/>
        <end position="106"/>
    </location>
</feature>
<dbReference type="InterPro" id="IPR027417">
    <property type="entry name" value="P-loop_NTPase"/>
</dbReference>
<dbReference type="InterPro" id="IPR011527">
    <property type="entry name" value="ABC1_TM_dom"/>
</dbReference>
<dbReference type="FunFam" id="3.40.50.300:FF:000186">
    <property type="entry name" value="ATP-binding cassette sub-family B member 7, mitochondrial"/>
    <property type="match status" value="1"/>
</dbReference>
<feature type="domain" description="ABC transporter" evidence="10">
    <location>
        <begin position="290"/>
        <end position="524"/>
    </location>
</feature>
<evidence type="ECO:0000256" key="3">
    <source>
        <dbReference type="ARBA" id="ARBA00022448"/>
    </source>
</evidence>
<feature type="transmembrane region" description="Helical" evidence="9">
    <location>
        <begin position="230"/>
        <end position="251"/>
    </location>
</feature>
<dbReference type="PROSITE" id="PS50893">
    <property type="entry name" value="ABC_TRANSPORTER_2"/>
    <property type="match status" value="1"/>
</dbReference>
<feature type="transmembrane region" description="Helical" evidence="9">
    <location>
        <begin position="195"/>
        <end position="218"/>
    </location>
</feature>
<dbReference type="HOGENOM" id="CLU_000604_84_3_5"/>
<name>L0EVX6_LIBCB</name>
<keyword evidence="13" id="KW-1185">Reference proteome</keyword>
<dbReference type="GO" id="GO:0005886">
    <property type="term" value="C:plasma membrane"/>
    <property type="evidence" value="ECO:0007669"/>
    <property type="project" value="UniProtKB-SubCell"/>
</dbReference>
<dbReference type="PANTHER" id="PTHR24221">
    <property type="entry name" value="ATP-BINDING CASSETTE SUB-FAMILY B"/>
    <property type="match status" value="1"/>
</dbReference>
<evidence type="ECO:0000256" key="1">
    <source>
        <dbReference type="ARBA" id="ARBA00004651"/>
    </source>
</evidence>
<dbReference type="InterPro" id="IPR003593">
    <property type="entry name" value="AAA+_ATPase"/>
</dbReference>
<dbReference type="Gene3D" id="1.20.1560.10">
    <property type="entry name" value="ABC transporter type 1, transmembrane domain"/>
    <property type="match status" value="1"/>
</dbReference>
<dbReference type="InterPro" id="IPR036640">
    <property type="entry name" value="ABC1_TM_sf"/>
</dbReference>
<evidence type="ECO:0000313" key="12">
    <source>
        <dbReference type="EMBL" id="AGA65107.1"/>
    </source>
</evidence>
<dbReference type="Gene3D" id="3.40.50.300">
    <property type="entry name" value="P-loop containing nucleotide triphosphate hydrolases"/>
    <property type="match status" value="1"/>
</dbReference>
<dbReference type="eggNOG" id="COG5265">
    <property type="taxonomic scope" value="Bacteria"/>
</dbReference>
<protein>
    <submittedName>
        <fullName evidence="12">ABC transporter HlyB/MsbA family</fullName>
    </submittedName>
</protein>
<gene>
    <name evidence="12" type="ordered locus">B488_11150</name>
</gene>
<dbReference type="Pfam" id="PF00005">
    <property type="entry name" value="ABC_tran"/>
    <property type="match status" value="1"/>
</dbReference>
<evidence type="ECO:0000256" key="9">
    <source>
        <dbReference type="SAM" id="Phobius"/>
    </source>
</evidence>
<dbReference type="PANTHER" id="PTHR24221:SF654">
    <property type="entry name" value="ATP-BINDING CASSETTE SUB-FAMILY B MEMBER 6"/>
    <property type="match status" value="1"/>
</dbReference>
<feature type="transmembrane region" description="Helical" evidence="9">
    <location>
        <begin position="112"/>
        <end position="129"/>
    </location>
</feature>
<dbReference type="GO" id="GO:0005524">
    <property type="term" value="F:ATP binding"/>
    <property type="evidence" value="ECO:0007669"/>
    <property type="project" value="UniProtKB-KW"/>
</dbReference>
<comment type="subcellular location">
    <subcellularLocation>
        <location evidence="1">Cell membrane</location>
        <topology evidence="1">Multi-pass membrane protein</topology>
    </subcellularLocation>
</comment>
<keyword evidence="6" id="KW-0067">ATP-binding</keyword>
<dbReference type="PATRIC" id="fig|1215343.11.peg.1148"/>
<dbReference type="KEGG" id="lcc:B488_11150"/>
<dbReference type="Proteomes" id="UP000010799">
    <property type="component" value="Chromosome"/>
</dbReference>
<keyword evidence="3" id="KW-0813">Transport</keyword>
<dbReference type="Pfam" id="PF00664">
    <property type="entry name" value="ABC_membrane"/>
    <property type="match status" value="1"/>
</dbReference>
<dbReference type="PROSITE" id="PS50929">
    <property type="entry name" value="ABC_TM1F"/>
    <property type="match status" value="1"/>
</dbReference>
<evidence type="ECO:0000256" key="2">
    <source>
        <dbReference type="ARBA" id="ARBA00005417"/>
    </source>
</evidence>
<evidence type="ECO:0000256" key="4">
    <source>
        <dbReference type="ARBA" id="ARBA00022692"/>
    </source>
</evidence>
<sequence length="544" mass="60794">MLTEFGIGAIALTAAYNLMRLLNVLLAQLRDILFSKVGQNAVRVLACHAFSQIHNLSMRFHIQRKTGALSRTIERGIKGIETTTRVITVYSFPAILECIVSIAFLWYSYGALYFIITCITIVAYVWFTIKASNWRINIFKEMNKRDSEANNKIIDSLINYETVKCFCAEHIEIKNFDSSMSKYEKAAIIIANSLGWLNLGQATIFALGMTVIMLISAHTVQLGQQTVGDFVLINALLIQLTVPLNIMGTIYRDIRQGLFEIEDLFHIINEKPEIIDVKNAPSLIIKKGTISFKDIYFSYDIEKPILKNMSFEIPSGHTVAIVGKSGAGKSTISRLLYRFYEIQDGSISIDGQDIRSVTQKSLRAAIGIIPQDTVLFNNTIAYNILYGRPEASEKEMIHAAKVSQLDAFIESLKEGYNTIVGERGLKLSGGEKQRVAIARAIIKNPPILIFDEATSALDTITEGNIQKALESLSQNRTTLIIAHRLSTIVNVDNIIVLHEGNVLEQGTHAELLSYNGMYASMWTKQQAALQAEIELNRIFSSKKH</sequence>